<comment type="caution">
    <text evidence="1">The sequence shown here is derived from an EMBL/GenBank/DDBJ whole genome shotgun (WGS) entry which is preliminary data.</text>
</comment>
<name>A0ABV0ZS84_9TELE</name>
<proteinExistence type="predicted"/>
<organism evidence="1 2">
    <name type="scientific">Ameca splendens</name>
    <dbReference type="NCBI Taxonomy" id="208324"/>
    <lineage>
        <taxon>Eukaryota</taxon>
        <taxon>Metazoa</taxon>
        <taxon>Chordata</taxon>
        <taxon>Craniata</taxon>
        <taxon>Vertebrata</taxon>
        <taxon>Euteleostomi</taxon>
        <taxon>Actinopterygii</taxon>
        <taxon>Neopterygii</taxon>
        <taxon>Teleostei</taxon>
        <taxon>Neoteleostei</taxon>
        <taxon>Acanthomorphata</taxon>
        <taxon>Ovalentaria</taxon>
        <taxon>Atherinomorphae</taxon>
        <taxon>Cyprinodontiformes</taxon>
        <taxon>Goodeidae</taxon>
        <taxon>Ameca</taxon>
    </lineage>
</organism>
<gene>
    <name evidence="1" type="ORF">AMECASPLE_034057</name>
</gene>
<keyword evidence="2" id="KW-1185">Reference proteome</keyword>
<reference evidence="1 2" key="1">
    <citation type="submission" date="2021-06" db="EMBL/GenBank/DDBJ databases">
        <authorList>
            <person name="Palmer J.M."/>
        </authorList>
    </citation>
    <scope>NUCLEOTIDE SEQUENCE [LARGE SCALE GENOMIC DNA]</scope>
    <source>
        <strain evidence="1 2">AS_MEX2019</strain>
        <tissue evidence="1">Muscle</tissue>
    </source>
</reference>
<evidence type="ECO:0000313" key="2">
    <source>
        <dbReference type="Proteomes" id="UP001469553"/>
    </source>
</evidence>
<dbReference type="Proteomes" id="UP001469553">
    <property type="component" value="Unassembled WGS sequence"/>
</dbReference>
<dbReference type="EMBL" id="JAHRIP010070578">
    <property type="protein sequence ID" value="MEQ2308995.1"/>
    <property type="molecule type" value="Genomic_DNA"/>
</dbReference>
<sequence length="113" mass="12640">MHTTDLCRARNADISCTSQPWQWHKARGKKIYGQPVSSVVVAKAKVNRKRKPIMSSFIHNKKELGTGVYNLLREMSDAPISYITDASATEVKVGGWKYAVGYGLHHQHSQETG</sequence>
<accession>A0ABV0ZS84</accession>
<protein>
    <submittedName>
        <fullName evidence="1">Uncharacterized protein</fullName>
    </submittedName>
</protein>
<evidence type="ECO:0000313" key="1">
    <source>
        <dbReference type="EMBL" id="MEQ2308995.1"/>
    </source>
</evidence>